<dbReference type="InterPro" id="IPR036594">
    <property type="entry name" value="Meth_synthase_dom"/>
</dbReference>
<protein>
    <submittedName>
        <fullName evidence="3">DNA-binding transcriptional MerR regulator</fullName>
    </submittedName>
</protein>
<dbReference type="PANTHER" id="PTHR30204">
    <property type="entry name" value="REDOX-CYCLING DRUG-SENSING TRANSCRIPTIONAL ACTIVATOR SOXR"/>
    <property type="match status" value="1"/>
</dbReference>
<comment type="caution">
    <text evidence="3">The sequence shown here is derived from an EMBL/GenBank/DDBJ whole genome shotgun (WGS) entry which is preliminary data.</text>
</comment>
<gene>
    <name evidence="3" type="ORF">CLV43_106478</name>
</gene>
<dbReference type="Pfam" id="PF02607">
    <property type="entry name" value="B12-binding_2"/>
    <property type="match status" value="1"/>
</dbReference>
<dbReference type="InterPro" id="IPR047057">
    <property type="entry name" value="MerR_fam"/>
</dbReference>
<dbReference type="AlphaFoldDB" id="A0A2T0T4Z5"/>
<reference evidence="3 4" key="1">
    <citation type="submission" date="2018-03" db="EMBL/GenBank/DDBJ databases">
        <title>Genomic Encyclopedia of Archaeal and Bacterial Type Strains, Phase II (KMG-II): from individual species to whole genera.</title>
        <authorList>
            <person name="Goeker M."/>
        </authorList>
    </citation>
    <scope>NUCLEOTIDE SEQUENCE [LARGE SCALE GENOMIC DNA]</scope>
    <source>
        <strain evidence="3 4">DSM 44720</strain>
    </source>
</reference>
<keyword evidence="1 3" id="KW-0238">DNA-binding</keyword>
<evidence type="ECO:0000313" key="4">
    <source>
        <dbReference type="Proteomes" id="UP000239494"/>
    </source>
</evidence>
<dbReference type="Pfam" id="PF13411">
    <property type="entry name" value="MerR_1"/>
    <property type="match status" value="1"/>
</dbReference>
<dbReference type="GO" id="GO:0003700">
    <property type="term" value="F:DNA-binding transcription factor activity"/>
    <property type="evidence" value="ECO:0007669"/>
    <property type="project" value="InterPro"/>
</dbReference>
<dbReference type="Gene3D" id="1.10.1660.10">
    <property type="match status" value="1"/>
</dbReference>
<organism evidence="3 4">
    <name type="scientific">Umezawaea tangerina</name>
    <dbReference type="NCBI Taxonomy" id="84725"/>
    <lineage>
        <taxon>Bacteria</taxon>
        <taxon>Bacillati</taxon>
        <taxon>Actinomycetota</taxon>
        <taxon>Actinomycetes</taxon>
        <taxon>Pseudonocardiales</taxon>
        <taxon>Pseudonocardiaceae</taxon>
        <taxon>Umezawaea</taxon>
    </lineage>
</organism>
<accession>A0A2T0T4Z5</accession>
<dbReference type="SUPFAM" id="SSF46955">
    <property type="entry name" value="Putative DNA-binding domain"/>
    <property type="match status" value="1"/>
</dbReference>
<dbReference type="PROSITE" id="PS50937">
    <property type="entry name" value="HTH_MERR_2"/>
    <property type="match status" value="1"/>
</dbReference>
<dbReference type="EMBL" id="PVTF01000006">
    <property type="protein sequence ID" value="PRY40737.1"/>
    <property type="molecule type" value="Genomic_DNA"/>
</dbReference>
<evidence type="ECO:0000313" key="3">
    <source>
        <dbReference type="EMBL" id="PRY40737.1"/>
    </source>
</evidence>
<evidence type="ECO:0000256" key="1">
    <source>
        <dbReference type="ARBA" id="ARBA00023125"/>
    </source>
</evidence>
<dbReference type="GO" id="GO:0003677">
    <property type="term" value="F:DNA binding"/>
    <property type="evidence" value="ECO:0007669"/>
    <property type="project" value="UniProtKB-KW"/>
</dbReference>
<dbReference type="Gene3D" id="1.10.1240.10">
    <property type="entry name" value="Methionine synthase domain"/>
    <property type="match status" value="1"/>
</dbReference>
<dbReference type="OrthoDB" id="9800334at2"/>
<dbReference type="InterPro" id="IPR000551">
    <property type="entry name" value="MerR-type_HTH_dom"/>
</dbReference>
<dbReference type="Proteomes" id="UP000239494">
    <property type="component" value="Unassembled WGS sequence"/>
</dbReference>
<dbReference type="InterPro" id="IPR003759">
    <property type="entry name" value="Cbl-bd_cap"/>
</dbReference>
<evidence type="ECO:0000259" key="2">
    <source>
        <dbReference type="PROSITE" id="PS50937"/>
    </source>
</evidence>
<name>A0A2T0T4Z5_9PSEU</name>
<dbReference type="Gene3D" id="3.40.50.280">
    <property type="entry name" value="Cobalamin-binding domain"/>
    <property type="match status" value="1"/>
</dbReference>
<keyword evidence="4" id="KW-1185">Reference proteome</keyword>
<dbReference type="PANTHER" id="PTHR30204:SF97">
    <property type="entry name" value="MERR FAMILY REGULATORY PROTEIN"/>
    <property type="match status" value="1"/>
</dbReference>
<feature type="domain" description="HTH merR-type" evidence="2">
    <location>
        <begin position="6"/>
        <end position="75"/>
    </location>
</feature>
<dbReference type="InterPro" id="IPR009061">
    <property type="entry name" value="DNA-bd_dom_put_sf"/>
</dbReference>
<proteinExistence type="predicted"/>
<sequence length="278" mass="29408">MSDGARWSAGAVARTLGISPTTLRTWDRRYGLGPRTREEGKHRRYDDIDVARLRRMLELTGQGVAPAAAATMARGGVGPVPEFHDLVSASDRLDAPRLTRLTTALVSALGVVEAWEAVLMPFLVELGERAEDRGGGIGVEHVATDAMLQALHRVGDPVENGRLPALLASAPEEQHTLPLVALAAALAERGCPSRNLGARVPPAALLSAVRLLSPSTVVLWAHDRAHARSVPLEEVAEVSAVLLGGSGWDGLPLPEGARRPVSLRDAVETVFIISGVPS</sequence>
<dbReference type="SMART" id="SM00422">
    <property type="entry name" value="HTH_MERR"/>
    <property type="match status" value="1"/>
</dbReference>